<evidence type="ECO:0000313" key="1">
    <source>
        <dbReference type="EMBL" id="KAG9347830.1"/>
    </source>
</evidence>
<protein>
    <submittedName>
        <fullName evidence="1">Uncharacterized protein</fullName>
    </submittedName>
</protein>
<proteinExistence type="predicted"/>
<sequence length="188" mass="21193">MSVSWGLSLQPSLKRPSKTLPLRSSAVGRQHVPKAFLQCRITLNRDKTRASEVPESGREKTSDAGCGKLKGGTGRQCNLSQRCKKSCSCVTLQWESMAMRSCTYWAPEHSWLQGYERQEKSIPVLKSSTDPNSALCYWICTINREGINSIKSNQILLTWFLLHRVSRPRMQMVSDFDEVTGAPVQNDL</sequence>
<gene>
    <name evidence="1" type="ORF">JZ751_003846</name>
</gene>
<dbReference type="AlphaFoldDB" id="A0A8T2P7G1"/>
<evidence type="ECO:0000313" key="2">
    <source>
        <dbReference type="Proteomes" id="UP000824540"/>
    </source>
</evidence>
<dbReference type="Proteomes" id="UP000824540">
    <property type="component" value="Unassembled WGS sequence"/>
</dbReference>
<reference evidence="1" key="1">
    <citation type="thesis" date="2021" institute="BYU ScholarsArchive" country="Provo, UT, USA">
        <title>Applications of and Algorithms for Genome Assembly and Genomic Analyses with an Emphasis on Marine Teleosts.</title>
        <authorList>
            <person name="Pickett B.D."/>
        </authorList>
    </citation>
    <scope>NUCLEOTIDE SEQUENCE</scope>
    <source>
        <strain evidence="1">HI-2016</strain>
    </source>
</reference>
<comment type="caution">
    <text evidence="1">The sequence shown here is derived from an EMBL/GenBank/DDBJ whole genome shotgun (WGS) entry which is preliminary data.</text>
</comment>
<keyword evidence="2" id="KW-1185">Reference proteome</keyword>
<organism evidence="1 2">
    <name type="scientific">Albula glossodonta</name>
    <name type="common">roundjaw bonefish</name>
    <dbReference type="NCBI Taxonomy" id="121402"/>
    <lineage>
        <taxon>Eukaryota</taxon>
        <taxon>Metazoa</taxon>
        <taxon>Chordata</taxon>
        <taxon>Craniata</taxon>
        <taxon>Vertebrata</taxon>
        <taxon>Euteleostomi</taxon>
        <taxon>Actinopterygii</taxon>
        <taxon>Neopterygii</taxon>
        <taxon>Teleostei</taxon>
        <taxon>Albuliformes</taxon>
        <taxon>Albulidae</taxon>
        <taxon>Albula</taxon>
    </lineage>
</organism>
<dbReference type="EMBL" id="JAFBMS010000012">
    <property type="protein sequence ID" value="KAG9347830.1"/>
    <property type="molecule type" value="Genomic_DNA"/>
</dbReference>
<accession>A0A8T2P7G1</accession>
<name>A0A8T2P7G1_9TELE</name>